<reference evidence="2 3" key="1">
    <citation type="submission" date="2014-12" db="EMBL/GenBank/DDBJ databases">
        <title>Draft genome sequence of Cohnella kolymensis strain B-2846.</title>
        <authorList>
            <person name="Karlyshev A.V."/>
            <person name="Kudryashova E.B."/>
        </authorList>
    </citation>
    <scope>NUCLEOTIDE SEQUENCE [LARGE SCALE GENOMIC DNA]</scope>
    <source>
        <strain evidence="2 3">VKM B-2846</strain>
    </source>
</reference>
<feature type="region of interest" description="Disordered" evidence="1">
    <location>
        <begin position="72"/>
        <end position="92"/>
    </location>
</feature>
<organism evidence="2 3">
    <name type="scientific">Cohnella kolymensis</name>
    <dbReference type="NCBI Taxonomy" id="1590652"/>
    <lineage>
        <taxon>Bacteria</taxon>
        <taxon>Bacillati</taxon>
        <taxon>Bacillota</taxon>
        <taxon>Bacilli</taxon>
        <taxon>Bacillales</taxon>
        <taxon>Paenibacillaceae</taxon>
        <taxon>Cohnella</taxon>
    </lineage>
</organism>
<evidence type="ECO:0000313" key="2">
    <source>
        <dbReference type="EMBL" id="KIL37354.1"/>
    </source>
</evidence>
<gene>
    <name evidence="2" type="ORF">SD71_01365</name>
</gene>
<dbReference type="Pfam" id="PF10737">
    <property type="entry name" value="GerPC"/>
    <property type="match status" value="1"/>
</dbReference>
<dbReference type="Proteomes" id="UP000054526">
    <property type="component" value="Unassembled WGS sequence"/>
</dbReference>
<name>A0ABR5A8N2_9BACL</name>
<protein>
    <submittedName>
        <fullName evidence="2">Uncharacterized protein</fullName>
    </submittedName>
</protein>
<evidence type="ECO:0000256" key="1">
    <source>
        <dbReference type="SAM" id="MobiDB-lite"/>
    </source>
</evidence>
<dbReference type="EMBL" id="JXAL01000001">
    <property type="protein sequence ID" value="KIL37354.1"/>
    <property type="molecule type" value="Genomic_DNA"/>
</dbReference>
<sequence>MIEQRIRRLEERAMMLENETREFKAALQNIKPVHIENINYKVQELIVHDLSGTLHVGLTALTDAAQLEKWTQQQESGEEIKLENLQSEERGV</sequence>
<proteinExistence type="predicted"/>
<comment type="caution">
    <text evidence="2">The sequence shown here is derived from an EMBL/GenBank/DDBJ whole genome shotgun (WGS) entry which is preliminary data.</text>
</comment>
<accession>A0ABR5A8N2</accession>
<keyword evidence="3" id="KW-1185">Reference proteome</keyword>
<evidence type="ECO:0000313" key="3">
    <source>
        <dbReference type="Proteomes" id="UP000054526"/>
    </source>
</evidence>
<dbReference type="InterPro" id="IPR019673">
    <property type="entry name" value="Spore_germination_GerPC"/>
</dbReference>
<feature type="compositionally biased region" description="Basic and acidic residues" evidence="1">
    <location>
        <begin position="78"/>
        <end position="92"/>
    </location>
</feature>